<dbReference type="EnsemblPlants" id="OPUNC04G05990.1">
    <property type="protein sequence ID" value="OPUNC04G05990.1"/>
    <property type="gene ID" value="OPUNC04G05990"/>
</dbReference>
<keyword evidence="4" id="KW-1185">Reference proteome</keyword>
<reference evidence="3" key="1">
    <citation type="submission" date="2015-04" db="UniProtKB">
        <authorList>
            <consortium name="EnsemblPlants"/>
        </authorList>
    </citation>
    <scope>IDENTIFICATION</scope>
</reference>
<reference evidence="3" key="2">
    <citation type="submission" date="2018-05" db="EMBL/GenBank/DDBJ databases">
        <title>OpunRS2 (Oryza punctata Reference Sequence Version 2).</title>
        <authorList>
            <person name="Zhang J."/>
            <person name="Kudrna D."/>
            <person name="Lee S."/>
            <person name="Talag J."/>
            <person name="Welchert J."/>
            <person name="Wing R.A."/>
        </authorList>
    </citation>
    <scope>NUCLEOTIDE SEQUENCE [LARGE SCALE GENOMIC DNA]</scope>
</reference>
<feature type="compositionally biased region" description="Polar residues" evidence="1">
    <location>
        <begin position="336"/>
        <end position="346"/>
    </location>
</feature>
<keyword evidence="2" id="KW-0812">Transmembrane</keyword>
<dbReference type="Gramene" id="OPUNC04G05990.1">
    <property type="protein sequence ID" value="OPUNC04G05990.1"/>
    <property type="gene ID" value="OPUNC04G05990"/>
</dbReference>
<accession>A0A0E0KNX7</accession>
<evidence type="ECO:0000313" key="4">
    <source>
        <dbReference type="Proteomes" id="UP000026962"/>
    </source>
</evidence>
<name>A0A0E0KNX7_ORYPU</name>
<evidence type="ECO:0000313" key="3">
    <source>
        <dbReference type="EnsemblPlants" id="OPUNC04G05990.1"/>
    </source>
</evidence>
<evidence type="ECO:0000256" key="2">
    <source>
        <dbReference type="SAM" id="Phobius"/>
    </source>
</evidence>
<evidence type="ECO:0000256" key="1">
    <source>
        <dbReference type="SAM" id="MobiDB-lite"/>
    </source>
</evidence>
<proteinExistence type="predicted"/>
<sequence>MRQCRWSTPSRPSLLLDGIIFGLTVGFGILLVSLSAIIISRKWKKDIQKHLYRKHFQQNQCLLLEQLIMSDQNANDKTRTFCLDELEKATNNIDSTYILGHGGHGMVVAIERYKHIEEVEISHLLNIHICVMIPAKWVGLRLIFISKEKMAFTGVIFTKPFTGDHFTFRSFCFTANHAGQLLQTNPGVLYRFGVARVPAGSKLRFETLDFVASWASFLKLKRLKDSSPPSGPVLPLGLKNCTVIMTNNLATDYLPSFSKKNPRRVESSWLPQTVHELGPWWVGFIDKFVQLPDSELESSGSFSSTSQLSRDVFVMLNQEMEAERQAREAEDDASRSNKMTWTSDGRNSVIAGR</sequence>
<dbReference type="HOGENOM" id="CLU_786156_0_0_1"/>
<dbReference type="STRING" id="4537.A0A0E0KNX7"/>
<keyword evidence="2" id="KW-0472">Membrane</keyword>
<feature type="compositionally biased region" description="Basic and acidic residues" evidence="1">
    <location>
        <begin position="321"/>
        <end position="335"/>
    </location>
</feature>
<organism evidence="3">
    <name type="scientific">Oryza punctata</name>
    <name type="common">Red rice</name>
    <dbReference type="NCBI Taxonomy" id="4537"/>
    <lineage>
        <taxon>Eukaryota</taxon>
        <taxon>Viridiplantae</taxon>
        <taxon>Streptophyta</taxon>
        <taxon>Embryophyta</taxon>
        <taxon>Tracheophyta</taxon>
        <taxon>Spermatophyta</taxon>
        <taxon>Magnoliopsida</taxon>
        <taxon>Liliopsida</taxon>
        <taxon>Poales</taxon>
        <taxon>Poaceae</taxon>
        <taxon>BOP clade</taxon>
        <taxon>Oryzoideae</taxon>
        <taxon>Oryzeae</taxon>
        <taxon>Oryzinae</taxon>
        <taxon>Oryza</taxon>
    </lineage>
</organism>
<dbReference type="eggNOG" id="ENOG502SHCY">
    <property type="taxonomic scope" value="Eukaryota"/>
</dbReference>
<protein>
    <submittedName>
        <fullName evidence="3">Uncharacterized protein</fullName>
    </submittedName>
</protein>
<feature type="transmembrane region" description="Helical" evidence="2">
    <location>
        <begin position="19"/>
        <end position="39"/>
    </location>
</feature>
<dbReference type="AlphaFoldDB" id="A0A0E0KNX7"/>
<feature type="region of interest" description="Disordered" evidence="1">
    <location>
        <begin position="320"/>
        <end position="353"/>
    </location>
</feature>
<keyword evidence="2" id="KW-1133">Transmembrane helix</keyword>
<dbReference type="Proteomes" id="UP000026962">
    <property type="component" value="Chromosome 4"/>
</dbReference>